<accession>A0A1F6D7J7</accession>
<feature type="transmembrane region" description="Helical" evidence="1">
    <location>
        <begin position="41"/>
        <end position="62"/>
    </location>
</feature>
<dbReference type="Proteomes" id="UP000177958">
    <property type="component" value="Unassembled WGS sequence"/>
</dbReference>
<reference evidence="2 3" key="1">
    <citation type="journal article" date="2016" name="Nat. Commun.">
        <title>Thousands of microbial genomes shed light on interconnected biogeochemical processes in an aquifer system.</title>
        <authorList>
            <person name="Anantharaman K."/>
            <person name="Brown C.T."/>
            <person name="Hug L.A."/>
            <person name="Sharon I."/>
            <person name="Castelle C.J."/>
            <person name="Probst A.J."/>
            <person name="Thomas B.C."/>
            <person name="Singh A."/>
            <person name="Wilkins M.J."/>
            <person name="Karaoz U."/>
            <person name="Brodie E.L."/>
            <person name="Williams K.H."/>
            <person name="Hubbard S.S."/>
            <person name="Banfield J.F."/>
        </authorList>
    </citation>
    <scope>NUCLEOTIDE SEQUENCE [LARGE SCALE GENOMIC DNA]</scope>
</reference>
<dbReference type="EMBL" id="MFKX01000027">
    <property type="protein sequence ID" value="OGG57409.1"/>
    <property type="molecule type" value="Genomic_DNA"/>
</dbReference>
<evidence type="ECO:0000313" key="2">
    <source>
        <dbReference type="EMBL" id="OGG57409.1"/>
    </source>
</evidence>
<evidence type="ECO:0000313" key="3">
    <source>
        <dbReference type="Proteomes" id="UP000177958"/>
    </source>
</evidence>
<dbReference type="AlphaFoldDB" id="A0A1F6D7J7"/>
<comment type="caution">
    <text evidence="2">The sequence shown here is derived from an EMBL/GenBank/DDBJ whole genome shotgun (WGS) entry which is preliminary data.</text>
</comment>
<proteinExistence type="predicted"/>
<protein>
    <submittedName>
        <fullName evidence="2">Uncharacterized protein</fullName>
    </submittedName>
</protein>
<name>A0A1F6D7J7_9BACT</name>
<keyword evidence="1" id="KW-0812">Transmembrane</keyword>
<sequence>MAIAFLVLWLSIGLTAGGISFAGLQNTYAEYAAEDRGSDVVCFWVAIVAGPLGLAGVGLGLVKGTLEFHGFLLPCRWSYYDSTMLQQRVRQRKPQKWH</sequence>
<gene>
    <name evidence="2" type="ORF">A2853_00595</name>
</gene>
<evidence type="ECO:0000256" key="1">
    <source>
        <dbReference type="SAM" id="Phobius"/>
    </source>
</evidence>
<keyword evidence="1" id="KW-0472">Membrane</keyword>
<organism evidence="2 3">
    <name type="scientific">Candidatus Kaiserbacteria bacterium RIFCSPHIGHO2_01_FULL_55_17</name>
    <dbReference type="NCBI Taxonomy" id="1798484"/>
    <lineage>
        <taxon>Bacteria</taxon>
        <taxon>Candidatus Kaiseribacteriota</taxon>
    </lineage>
</organism>
<keyword evidence="1" id="KW-1133">Transmembrane helix</keyword>